<evidence type="ECO:0000313" key="13">
    <source>
        <dbReference type="EMBL" id="KAL3782831.1"/>
    </source>
</evidence>
<dbReference type="Gene3D" id="3.30.460.10">
    <property type="entry name" value="Beta Polymerase, domain 2"/>
    <property type="match status" value="1"/>
</dbReference>
<dbReference type="SMART" id="SM00954">
    <property type="entry name" value="RelA_SpoT"/>
    <property type="match status" value="1"/>
</dbReference>
<evidence type="ECO:0000256" key="6">
    <source>
        <dbReference type="ARBA" id="ARBA00082153"/>
    </source>
</evidence>
<dbReference type="InterPro" id="IPR003607">
    <property type="entry name" value="HD/PDEase_dom"/>
</dbReference>
<dbReference type="SUPFAM" id="SSF81271">
    <property type="entry name" value="TGS-like"/>
    <property type="match status" value="1"/>
</dbReference>
<dbReference type="Pfam" id="PF13328">
    <property type="entry name" value="HD_4"/>
    <property type="match status" value="1"/>
</dbReference>
<dbReference type="Pfam" id="PF13291">
    <property type="entry name" value="ACT_4"/>
    <property type="match status" value="1"/>
</dbReference>
<evidence type="ECO:0000259" key="10">
    <source>
        <dbReference type="PROSITE" id="PS51671"/>
    </source>
</evidence>
<organism evidence="13 14">
    <name type="scientific">Cyclotella cryptica</name>
    <dbReference type="NCBI Taxonomy" id="29204"/>
    <lineage>
        <taxon>Eukaryota</taxon>
        <taxon>Sar</taxon>
        <taxon>Stramenopiles</taxon>
        <taxon>Ochrophyta</taxon>
        <taxon>Bacillariophyta</taxon>
        <taxon>Coscinodiscophyceae</taxon>
        <taxon>Thalassiosirophycidae</taxon>
        <taxon>Stephanodiscales</taxon>
        <taxon>Stephanodiscaceae</taxon>
        <taxon>Cyclotella</taxon>
    </lineage>
</organism>
<dbReference type="Gene3D" id="1.10.3210.10">
    <property type="entry name" value="Hypothetical protein af1432"/>
    <property type="match status" value="1"/>
</dbReference>
<keyword evidence="8" id="KW-0175">Coiled coil</keyword>
<evidence type="ECO:0000256" key="1">
    <source>
        <dbReference type="ARBA" id="ARBA00007476"/>
    </source>
</evidence>
<gene>
    <name evidence="13" type="ORF">HJC23_011164</name>
</gene>
<dbReference type="CDD" id="cd05399">
    <property type="entry name" value="NT_Rel-Spo_like"/>
    <property type="match status" value="1"/>
</dbReference>
<dbReference type="FunFam" id="3.30.460.10:FF:000001">
    <property type="entry name" value="GTP pyrophosphokinase RelA"/>
    <property type="match status" value="1"/>
</dbReference>
<reference evidence="13 14" key="1">
    <citation type="journal article" date="2020" name="G3 (Bethesda)">
        <title>Improved Reference Genome for Cyclotella cryptica CCMP332, a Model for Cell Wall Morphogenesis, Salinity Adaptation, and Lipid Production in Diatoms (Bacillariophyta).</title>
        <authorList>
            <person name="Roberts W.R."/>
            <person name="Downey K.M."/>
            <person name="Ruck E.C."/>
            <person name="Traller J.C."/>
            <person name="Alverson A.J."/>
        </authorList>
    </citation>
    <scope>NUCLEOTIDE SEQUENCE [LARGE SCALE GENOMIC DNA]</scope>
    <source>
        <strain evidence="13 14">CCMP332</strain>
    </source>
</reference>
<sequence>MHRASAIQTIRTPSRKQHVASLDAKRLLQSHNGRAHGRPDETESDRERRGLLVDSDDAVRGESKRIACYSLRLPHIPAAVLDITCQMTQRYYSRRGSMLRRRHDRAHVRPSLLVEHRTFSICLMVLAMTMFSLNPPLSMTARGFTLPASSTFIRGPLHRQKSTQDPPFRTHTSHSVMSIMAHKQRRHQHHNPKARNETSLENSPSSIMLEESRRHCVDLSNASLDEAALEWEAVMLEESQSTVHHEEQLQSELESSNQMDSFPCECQDEEVDDSVDNSGNTKRRHDDLVKHLFVSLVDKVKSYNPEAVEGIDLSQLDNHDDDNSLSSHIENAVINRNVSPGSLLLKAYRFAKSAHEGQCRKSGEPYITHPINVAHIIADLKLDTPSLLTALLHDTVEDTPVTLQNINDAFSPEISHLVDGVTKVGKLPFTSHEEQQSENYRKMILAMSQDIRVVLVKLADRTHNMRTLQYMPPEKQRRIARETMEIYAPLAHRLGIHWLKTELEDECFKYLYPEQYEMLDSQVREKAAERKEYESEVVEVLERQMKEAGLGSHGKTLLVSGRTKGLYSIYSKMKRQHIQLEDVYDKIGFRIVVDDVASCYQALGVIHSHWKPAGTGKIKDYIALPKPNGYKSLHTTIIGPRGKRIEVQIRTVEMHEVAESGIAAHWIYKQKNRGGKNGGAGGGTKEDTAQFTWLRELLAEVRRQNDPIEFIDSVKEDLFAREVFVFSPKGDLYALARGSSVLDFAYLIHSDLGNHCGGAKVNGKMVTLKHLVQNGDTVEILKSNHQTPKREWLRYVRTSKAKNRIRAWLKRRQREKSVFEGKATIDQALKKYSPRGAVEGKKEYQRKLEQILTSLRLSDEKELFAAVGYGRISVESVMRELFGAAAVLGRSGKSIDKREKGDEFVLQAIENQSVMSGQVSPPKPLSKTGIVVGKERNILLTFCKNCTPLYGEHVLGVITKGKGIKVHRQGCEHLLETDERRVVNVMWDADSTHVALRPIQVQVFIEDSPGVFANMCNAISQAGFNIGNVNLRKLSNGRGLARLEVMLRTAEDLERVLSKIKQEEGIISVQRR</sequence>
<feature type="region of interest" description="Disordered" evidence="9">
    <location>
        <begin position="183"/>
        <end position="205"/>
    </location>
</feature>
<dbReference type="AlphaFoldDB" id="A0ABD3P4S1"/>
<feature type="coiled-coil region" evidence="8">
    <location>
        <begin position="516"/>
        <end position="543"/>
    </location>
</feature>
<protein>
    <recommendedName>
        <fullName evidence="4">Putative GTP diphosphokinase RSH1, chloroplastic</fullName>
        <ecNumber evidence="2">2.7.6.5</ecNumber>
    </recommendedName>
    <alternativeName>
        <fullName evidence="5">RelA/SpoT homolog 1</fullName>
    </alternativeName>
    <alternativeName>
        <fullName evidence="6">ppGpp synthetase RSH1</fullName>
    </alternativeName>
</protein>
<dbReference type="Gene3D" id="3.30.70.260">
    <property type="match status" value="1"/>
</dbReference>
<dbReference type="SUPFAM" id="SSF81301">
    <property type="entry name" value="Nucleotidyltransferase"/>
    <property type="match status" value="1"/>
</dbReference>
<dbReference type="Pfam" id="PF19296">
    <property type="entry name" value="RelA_AH_RIS"/>
    <property type="match status" value="1"/>
</dbReference>
<dbReference type="SMART" id="SM00471">
    <property type="entry name" value="HDc"/>
    <property type="match status" value="1"/>
</dbReference>
<dbReference type="GO" id="GO:0008728">
    <property type="term" value="F:GTP diphosphokinase activity"/>
    <property type="evidence" value="ECO:0007669"/>
    <property type="project" value="UniProtKB-EC"/>
</dbReference>
<keyword evidence="14" id="KW-1185">Reference proteome</keyword>
<evidence type="ECO:0000256" key="3">
    <source>
        <dbReference type="ARBA" id="ARBA00025704"/>
    </source>
</evidence>
<dbReference type="CDD" id="cd01668">
    <property type="entry name" value="TGS_RSH"/>
    <property type="match status" value="1"/>
</dbReference>
<dbReference type="InterPro" id="IPR045865">
    <property type="entry name" value="ACT-like_dom_sf"/>
</dbReference>
<dbReference type="PROSITE" id="PS51831">
    <property type="entry name" value="HD"/>
    <property type="match status" value="1"/>
</dbReference>
<evidence type="ECO:0000256" key="8">
    <source>
        <dbReference type="SAM" id="Coils"/>
    </source>
</evidence>
<feature type="compositionally biased region" description="Basic and acidic residues" evidence="9">
    <location>
        <begin position="37"/>
        <end position="51"/>
    </location>
</feature>
<comment type="similarity">
    <text evidence="1">Belongs to the RelA/SpoT family.</text>
</comment>
<dbReference type="PROSITE" id="PS51880">
    <property type="entry name" value="TGS"/>
    <property type="match status" value="1"/>
</dbReference>
<dbReference type="InterPro" id="IPR004095">
    <property type="entry name" value="TGS"/>
</dbReference>
<comment type="pathway">
    <text evidence="3">Purine metabolism.</text>
</comment>
<dbReference type="InterPro" id="IPR012676">
    <property type="entry name" value="TGS-like"/>
</dbReference>
<feature type="domain" description="TGS" evidence="12">
    <location>
        <begin position="720"/>
        <end position="782"/>
    </location>
</feature>
<feature type="compositionally biased region" description="Acidic residues" evidence="9">
    <location>
        <begin position="266"/>
        <end position="275"/>
    </location>
</feature>
<dbReference type="EMBL" id="JABMIG020000275">
    <property type="protein sequence ID" value="KAL3782831.1"/>
    <property type="molecule type" value="Genomic_DNA"/>
</dbReference>
<dbReference type="NCBIfam" id="TIGR00691">
    <property type="entry name" value="spoT_relA"/>
    <property type="match status" value="1"/>
</dbReference>
<dbReference type="PROSITE" id="PS50889">
    <property type="entry name" value="S4"/>
    <property type="match status" value="1"/>
</dbReference>
<name>A0ABD3P4S1_9STRA</name>
<dbReference type="InterPro" id="IPR004811">
    <property type="entry name" value="RelA/Spo_fam"/>
</dbReference>
<dbReference type="EC" id="2.7.6.5" evidence="2"/>
<keyword evidence="7" id="KW-0694">RNA-binding</keyword>
<dbReference type="InterPro" id="IPR002912">
    <property type="entry name" value="ACT_dom"/>
</dbReference>
<dbReference type="PANTHER" id="PTHR21262:SF31">
    <property type="entry name" value="GTP PYROPHOSPHOKINASE"/>
    <property type="match status" value="1"/>
</dbReference>
<feature type="domain" description="HD" evidence="11">
    <location>
        <begin position="366"/>
        <end position="465"/>
    </location>
</feature>
<evidence type="ECO:0000256" key="9">
    <source>
        <dbReference type="SAM" id="MobiDB-lite"/>
    </source>
</evidence>
<evidence type="ECO:0000256" key="2">
    <source>
        <dbReference type="ARBA" id="ARBA00013251"/>
    </source>
</evidence>
<dbReference type="InterPro" id="IPR033655">
    <property type="entry name" value="TGS_RelA/SpoT"/>
</dbReference>
<evidence type="ECO:0000256" key="4">
    <source>
        <dbReference type="ARBA" id="ARBA00070102"/>
    </source>
</evidence>
<feature type="region of interest" description="Disordered" evidence="9">
    <location>
        <begin position="26"/>
        <end position="51"/>
    </location>
</feature>
<dbReference type="CDD" id="cd04876">
    <property type="entry name" value="ACT_RelA-SpoT"/>
    <property type="match status" value="1"/>
</dbReference>
<comment type="caution">
    <text evidence="13">The sequence shown here is derived from an EMBL/GenBank/DDBJ whole genome shotgun (WGS) entry which is preliminary data.</text>
</comment>
<dbReference type="InterPro" id="IPR045600">
    <property type="entry name" value="RelA/SpoT_AH_RIS"/>
</dbReference>
<dbReference type="GO" id="GO:0003723">
    <property type="term" value="F:RNA binding"/>
    <property type="evidence" value="ECO:0007669"/>
    <property type="project" value="UniProtKB-KW"/>
</dbReference>
<evidence type="ECO:0000259" key="12">
    <source>
        <dbReference type="PROSITE" id="PS51880"/>
    </source>
</evidence>
<dbReference type="InterPro" id="IPR007685">
    <property type="entry name" value="RelA_SpoT"/>
</dbReference>
<dbReference type="Pfam" id="PF04607">
    <property type="entry name" value="RelA_SpoT"/>
    <property type="match status" value="1"/>
</dbReference>
<evidence type="ECO:0000313" key="14">
    <source>
        <dbReference type="Proteomes" id="UP001516023"/>
    </source>
</evidence>
<dbReference type="FunFam" id="1.10.3210.10:FF:000001">
    <property type="entry name" value="GTP pyrophosphokinase RelA"/>
    <property type="match status" value="1"/>
</dbReference>
<dbReference type="Pfam" id="PF02824">
    <property type="entry name" value="TGS"/>
    <property type="match status" value="1"/>
</dbReference>
<dbReference type="InterPro" id="IPR006674">
    <property type="entry name" value="HD_domain"/>
</dbReference>
<evidence type="ECO:0000256" key="5">
    <source>
        <dbReference type="ARBA" id="ARBA00075768"/>
    </source>
</evidence>
<feature type="compositionally biased region" description="Basic residues" evidence="9">
    <location>
        <begin position="183"/>
        <end position="193"/>
    </location>
</feature>
<feature type="region of interest" description="Disordered" evidence="9">
    <location>
        <begin position="242"/>
        <end position="282"/>
    </location>
</feature>
<proteinExistence type="inferred from homology"/>
<evidence type="ECO:0000256" key="7">
    <source>
        <dbReference type="PROSITE-ProRule" id="PRU00182"/>
    </source>
</evidence>
<accession>A0ABD3P4S1</accession>
<evidence type="ECO:0000259" key="11">
    <source>
        <dbReference type="PROSITE" id="PS51831"/>
    </source>
</evidence>
<dbReference type="InterPro" id="IPR043519">
    <property type="entry name" value="NT_sf"/>
</dbReference>
<dbReference type="PANTHER" id="PTHR21262">
    <property type="entry name" value="GUANOSINE-3',5'-BIS DIPHOSPHATE 3'-PYROPHOSPHOHYDROLASE"/>
    <property type="match status" value="1"/>
</dbReference>
<feature type="domain" description="ACT" evidence="10">
    <location>
        <begin position="1000"/>
        <end position="1072"/>
    </location>
</feature>
<dbReference type="SUPFAM" id="SSF109604">
    <property type="entry name" value="HD-domain/PDEase-like"/>
    <property type="match status" value="1"/>
</dbReference>
<dbReference type="FunFam" id="3.10.20.30:FF:000002">
    <property type="entry name" value="GTP pyrophosphokinase (RelA/SpoT)"/>
    <property type="match status" value="1"/>
</dbReference>
<dbReference type="Proteomes" id="UP001516023">
    <property type="component" value="Unassembled WGS sequence"/>
</dbReference>
<dbReference type="InterPro" id="IPR012675">
    <property type="entry name" value="Beta-grasp_dom_sf"/>
</dbReference>
<dbReference type="CDD" id="cd00077">
    <property type="entry name" value="HDc"/>
    <property type="match status" value="1"/>
</dbReference>
<dbReference type="PROSITE" id="PS51671">
    <property type="entry name" value="ACT"/>
    <property type="match status" value="1"/>
</dbReference>
<dbReference type="SUPFAM" id="SSF55021">
    <property type="entry name" value="ACT-like"/>
    <property type="match status" value="1"/>
</dbReference>
<dbReference type="Gene3D" id="3.10.20.30">
    <property type="match status" value="1"/>
</dbReference>